<dbReference type="Gene3D" id="3.30.230.10">
    <property type="match status" value="1"/>
</dbReference>
<sequence length="116" mass="13377">MQNATGRFSLPKSGLLTRPDEYQQVYKKGKRLRGDRFSIIYYDNGLAENRLGISVHGAKKAVTRNRIKRIIREFYRLNKNFISPPSDIIFAIRKDFSPNSPQELQQAVNLLIPQLA</sequence>
<dbReference type="EMBL" id="JACNJZ010000186">
    <property type="protein sequence ID" value="MBC8318776.1"/>
    <property type="molecule type" value="Genomic_DNA"/>
</dbReference>
<dbReference type="GO" id="GO:0000049">
    <property type="term" value="F:tRNA binding"/>
    <property type="evidence" value="ECO:0007669"/>
    <property type="project" value="UniProtKB-UniRule"/>
</dbReference>
<dbReference type="EC" id="3.1.26.5" evidence="7 8"/>
<protein>
    <recommendedName>
        <fullName evidence="7 8">Ribonuclease P protein component</fullName>
        <shortName evidence="7">RNase P protein</shortName>
        <shortName evidence="7">RNaseP protein</shortName>
        <ecNumber evidence="7 8">3.1.26.5</ecNumber>
    </recommendedName>
    <alternativeName>
        <fullName evidence="7">Protein C5</fullName>
    </alternativeName>
</protein>
<evidence type="ECO:0000256" key="3">
    <source>
        <dbReference type="ARBA" id="ARBA00022722"/>
    </source>
</evidence>
<evidence type="ECO:0000256" key="6">
    <source>
        <dbReference type="ARBA" id="ARBA00022884"/>
    </source>
</evidence>
<dbReference type="InterPro" id="IPR020568">
    <property type="entry name" value="Ribosomal_Su5_D2-typ_SF"/>
</dbReference>
<dbReference type="SUPFAM" id="SSF54211">
    <property type="entry name" value="Ribosomal protein S5 domain 2-like"/>
    <property type="match status" value="1"/>
</dbReference>
<dbReference type="AlphaFoldDB" id="A0A8J6NF50"/>
<organism evidence="9 10">
    <name type="scientific">Candidatus Desulfobia pelagia</name>
    <dbReference type="NCBI Taxonomy" id="2841692"/>
    <lineage>
        <taxon>Bacteria</taxon>
        <taxon>Pseudomonadati</taxon>
        <taxon>Thermodesulfobacteriota</taxon>
        <taxon>Desulfobulbia</taxon>
        <taxon>Desulfobulbales</taxon>
        <taxon>Desulfobulbaceae</taxon>
        <taxon>Candidatus Desulfobia</taxon>
    </lineage>
</organism>
<dbReference type="Proteomes" id="UP000614424">
    <property type="component" value="Unassembled WGS sequence"/>
</dbReference>
<dbReference type="PANTHER" id="PTHR33992">
    <property type="entry name" value="RIBONUCLEASE P PROTEIN COMPONENT"/>
    <property type="match status" value="1"/>
</dbReference>
<keyword evidence="6 7" id="KW-0694">RNA-binding</keyword>
<keyword evidence="3 7" id="KW-0540">Nuclease</keyword>
<evidence type="ECO:0000313" key="10">
    <source>
        <dbReference type="Proteomes" id="UP000614424"/>
    </source>
</evidence>
<dbReference type="GO" id="GO:0042781">
    <property type="term" value="F:3'-tRNA processing endoribonuclease activity"/>
    <property type="evidence" value="ECO:0007669"/>
    <property type="project" value="TreeGrafter"/>
</dbReference>
<evidence type="ECO:0000256" key="8">
    <source>
        <dbReference type="NCBIfam" id="TIGR00188"/>
    </source>
</evidence>
<dbReference type="InterPro" id="IPR000100">
    <property type="entry name" value="RNase_P"/>
</dbReference>
<dbReference type="Pfam" id="PF00825">
    <property type="entry name" value="Ribonuclease_P"/>
    <property type="match status" value="1"/>
</dbReference>
<keyword evidence="2 7" id="KW-0819">tRNA processing</keyword>
<evidence type="ECO:0000313" key="9">
    <source>
        <dbReference type="EMBL" id="MBC8318776.1"/>
    </source>
</evidence>
<dbReference type="PROSITE" id="PS00648">
    <property type="entry name" value="RIBONUCLEASE_P"/>
    <property type="match status" value="1"/>
</dbReference>
<dbReference type="GO" id="GO:0004526">
    <property type="term" value="F:ribonuclease P activity"/>
    <property type="evidence" value="ECO:0007669"/>
    <property type="project" value="UniProtKB-UniRule"/>
</dbReference>
<gene>
    <name evidence="7 9" type="primary">rnpA</name>
    <name evidence="9" type="ORF">H8E41_12795</name>
</gene>
<dbReference type="HAMAP" id="MF_00227">
    <property type="entry name" value="RNase_P"/>
    <property type="match status" value="1"/>
</dbReference>
<dbReference type="InterPro" id="IPR014721">
    <property type="entry name" value="Ribsml_uS5_D2-typ_fold_subgr"/>
</dbReference>
<keyword evidence="4 7" id="KW-0255">Endonuclease</keyword>
<dbReference type="GO" id="GO:0030677">
    <property type="term" value="C:ribonuclease P complex"/>
    <property type="evidence" value="ECO:0007669"/>
    <property type="project" value="TreeGrafter"/>
</dbReference>
<dbReference type="NCBIfam" id="TIGR00188">
    <property type="entry name" value="rnpA"/>
    <property type="match status" value="1"/>
</dbReference>
<dbReference type="PANTHER" id="PTHR33992:SF1">
    <property type="entry name" value="RIBONUCLEASE P PROTEIN COMPONENT"/>
    <property type="match status" value="1"/>
</dbReference>
<comment type="function">
    <text evidence="1 7">RNaseP catalyzes the removal of the 5'-leader sequence from pre-tRNA to produce the mature 5'-terminus. It can also cleave other RNA substrates such as 4.5S RNA. The protein component plays an auxiliary but essential role in vivo by binding to the 5'-leader sequence and broadening the substrate specificity of the ribozyme.</text>
</comment>
<comment type="catalytic activity">
    <reaction evidence="7">
        <text>Endonucleolytic cleavage of RNA, removing 5'-extranucleotides from tRNA precursor.</text>
        <dbReference type="EC" id="3.1.26.5"/>
    </reaction>
</comment>
<evidence type="ECO:0000256" key="5">
    <source>
        <dbReference type="ARBA" id="ARBA00022801"/>
    </source>
</evidence>
<proteinExistence type="inferred from homology"/>
<comment type="caution">
    <text evidence="9">The sequence shown here is derived from an EMBL/GenBank/DDBJ whole genome shotgun (WGS) entry which is preliminary data.</text>
</comment>
<accession>A0A8J6NF50</accession>
<dbReference type="GO" id="GO:0001682">
    <property type="term" value="P:tRNA 5'-leader removal"/>
    <property type="evidence" value="ECO:0007669"/>
    <property type="project" value="UniProtKB-UniRule"/>
</dbReference>
<comment type="similarity">
    <text evidence="7">Belongs to the RnpA family.</text>
</comment>
<name>A0A8J6NF50_9BACT</name>
<comment type="subunit">
    <text evidence="7">Consists of a catalytic RNA component (M1 or rnpB) and a protein subunit.</text>
</comment>
<keyword evidence="5 7" id="KW-0378">Hydrolase</keyword>
<evidence type="ECO:0000256" key="1">
    <source>
        <dbReference type="ARBA" id="ARBA00002663"/>
    </source>
</evidence>
<evidence type="ECO:0000256" key="4">
    <source>
        <dbReference type="ARBA" id="ARBA00022759"/>
    </source>
</evidence>
<evidence type="ECO:0000256" key="2">
    <source>
        <dbReference type="ARBA" id="ARBA00022694"/>
    </source>
</evidence>
<dbReference type="InterPro" id="IPR020539">
    <property type="entry name" value="RNase_P_CS"/>
</dbReference>
<reference evidence="9 10" key="1">
    <citation type="submission" date="2020-08" db="EMBL/GenBank/DDBJ databases">
        <title>Bridging the membrane lipid divide: bacteria of the FCB group superphylum have the potential to synthesize archaeal ether lipids.</title>
        <authorList>
            <person name="Villanueva L."/>
            <person name="Von Meijenfeldt F.A.B."/>
            <person name="Westbye A.B."/>
            <person name="Yadav S."/>
            <person name="Hopmans E.C."/>
            <person name="Dutilh B.E."/>
            <person name="Sinninghe Damste J.S."/>
        </authorList>
    </citation>
    <scope>NUCLEOTIDE SEQUENCE [LARGE SCALE GENOMIC DNA]</scope>
    <source>
        <strain evidence="9">NIOZ-UU47</strain>
    </source>
</reference>
<evidence type="ECO:0000256" key="7">
    <source>
        <dbReference type="HAMAP-Rule" id="MF_00227"/>
    </source>
</evidence>